<dbReference type="GO" id="GO:0050852">
    <property type="term" value="P:T cell receptor signaling pathway"/>
    <property type="evidence" value="ECO:0007669"/>
    <property type="project" value="TreeGrafter"/>
</dbReference>
<evidence type="ECO:0000256" key="1">
    <source>
        <dbReference type="ARBA" id="ARBA00004370"/>
    </source>
</evidence>
<dbReference type="OMA" id="CWKISAS"/>
<organism evidence="5 6">
    <name type="scientific">Echeneis naucrates</name>
    <name type="common">Live sharksucker</name>
    <dbReference type="NCBI Taxonomy" id="173247"/>
    <lineage>
        <taxon>Eukaryota</taxon>
        <taxon>Metazoa</taxon>
        <taxon>Chordata</taxon>
        <taxon>Craniata</taxon>
        <taxon>Vertebrata</taxon>
        <taxon>Euteleostomi</taxon>
        <taxon>Actinopterygii</taxon>
        <taxon>Neopterygii</taxon>
        <taxon>Teleostei</taxon>
        <taxon>Neoteleostei</taxon>
        <taxon>Acanthomorphata</taxon>
        <taxon>Carangaria</taxon>
        <taxon>Carangiformes</taxon>
        <taxon>Echeneidae</taxon>
        <taxon>Echeneis</taxon>
    </lineage>
</organism>
<dbReference type="SMART" id="SM00406">
    <property type="entry name" value="IGv"/>
    <property type="match status" value="1"/>
</dbReference>
<dbReference type="InterPro" id="IPR013783">
    <property type="entry name" value="Ig-like_fold"/>
</dbReference>
<dbReference type="SUPFAM" id="SSF48726">
    <property type="entry name" value="Immunoglobulin"/>
    <property type="match status" value="1"/>
</dbReference>
<dbReference type="InterPro" id="IPR050504">
    <property type="entry name" value="IgSF_BTN/MOG"/>
</dbReference>
<name>A0A665U236_ECHNA</name>
<dbReference type="Pfam" id="PF07686">
    <property type="entry name" value="V-set"/>
    <property type="match status" value="1"/>
</dbReference>
<dbReference type="Gene3D" id="2.60.40.10">
    <property type="entry name" value="Immunoglobulins"/>
    <property type="match status" value="1"/>
</dbReference>
<dbReference type="AlphaFoldDB" id="A0A665U236"/>
<sequence>MKLDSPLLVFRPGLYENHRNTDCWKISASDSGSGVLTSLVPLLVVRLTAELGDDVTLKCNVTNKGNIVVVEWTRPDLDPEYVFLYRDGRSDPDEQNPSFKDRVKFKTDISDGDVSLILENVKTTDSGSYHSCSGFDCCWCCDVQKKESIQTCC</sequence>
<comment type="subcellular location">
    <subcellularLocation>
        <location evidence="1">Membrane</location>
    </subcellularLocation>
</comment>
<feature type="domain" description="Ig-like" evidence="4">
    <location>
        <begin position="41"/>
        <end position="129"/>
    </location>
</feature>
<dbReference type="GO" id="GO:0009897">
    <property type="term" value="C:external side of plasma membrane"/>
    <property type="evidence" value="ECO:0007669"/>
    <property type="project" value="TreeGrafter"/>
</dbReference>
<evidence type="ECO:0000313" key="6">
    <source>
        <dbReference type="Proteomes" id="UP000472264"/>
    </source>
</evidence>
<reference evidence="5" key="1">
    <citation type="submission" date="2021-04" db="EMBL/GenBank/DDBJ databases">
        <authorList>
            <consortium name="Wellcome Sanger Institute Data Sharing"/>
        </authorList>
    </citation>
    <scope>NUCLEOTIDE SEQUENCE [LARGE SCALE GENOMIC DNA]</scope>
</reference>
<reference evidence="5" key="3">
    <citation type="submission" date="2025-09" db="UniProtKB">
        <authorList>
            <consortium name="Ensembl"/>
        </authorList>
    </citation>
    <scope>IDENTIFICATION</scope>
</reference>
<dbReference type="PROSITE" id="PS50835">
    <property type="entry name" value="IG_LIKE"/>
    <property type="match status" value="1"/>
</dbReference>
<reference evidence="5" key="2">
    <citation type="submission" date="2025-08" db="UniProtKB">
        <authorList>
            <consortium name="Ensembl"/>
        </authorList>
    </citation>
    <scope>IDENTIFICATION</scope>
</reference>
<dbReference type="PANTHER" id="PTHR24100:SF151">
    <property type="entry name" value="ICOS LIGAND"/>
    <property type="match status" value="1"/>
</dbReference>
<dbReference type="InParanoid" id="A0A665U236"/>
<proteinExistence type="predicted"/>
<dbReference type="InterPro" id="IPR007110">
    <property type="entry name" value="Ig-like_dom"/>
</dbReference>
<evidence type="ECO:0000256" key="3">
    <source>
        <dbReference type="ARBA" id="ARBA00023319"/>
    </source>
</evidence>
<dbReference type="GO" id="GO:0001817">
    <property type="term" value="P:regulation of cytokine production"/>
    <property type="evidence" value="ECO:0007669"/>
    <property type="project" value="TreeGrafter"/>
</dbReference>
<keyword evidence="6" id="KW-1185">Reference proteome</keyword>
<evidence type="ECO:0000313" key="5">
    <source>
        <dbReference type="Ensembl" id="ENSENLP00000013578.1"/>
    </source>
</evidence>
<dbReference type="PANTHER" id="PTHR24100">
    <property type="entry name" value="BUTYROPHILIN"/>
    <property type="match status" value="1"/>
</dbReference>
<dbReference type="InterPro" id="IPR036179">
    <property type="entry name" value="Ig-like_dom_sf"/>
</dbReference>
<protein>
    <recommendedName>
        <fullName evidence="4">Ig-like domain-containing protein</fullName>
    </recommendedName>
</protein>
<dbReference type="GO" id="GO:0005102">
    <property type="term" value="F:signaling receptor binding"/>
    <property type="evidence" value="ECO:0007669"/>
    <property type="project" value="TreeGrafter"/>
</dbReference>
<evidence type="ECO:0000259" key="4">
    <source>
        <dbReference type="PROSITE" id="PS50835"/>
    </source>
</evidence>
<dbReference type="InterPro" id="IPR013106">
    <property type="entry name" value="Ig_V-set"/>
</dbReference>
<keyword evidence="2" id="KW-0472">Membrane</keyword>
<keyword evidence="3" id="KW-0393">Immunoglobulin domain</keyword>
<evidence type="ECO:0000256" key="2">
    <source>
        <dbReference type="ARBA" id="ARBA00023136"/>
    </source>
</evidence>
<dbReference type="Proteomes" id="UP000472264">
    <property type="component" value="Chromosome 18"/>
</dbReference>
<dbReference type="Ensembl" id="ENSENLT00000014122.1">
    <property type="protein sequence ID" value="ENSENLP00000013578.1"/>
    <property type="gene ID" value="ENSENLG00000006420.1"/>
</dbReference>
<accession>A0A665U236</accession>